<dbReference type="PRINTS" id="PR00385">
    <property type="entry name" value="P450"/>
</dbReference>
<evidence type="ECO:0000256" key="7">
    <source>
        <dbReference type="ARBA" id="ARBA00022723"/>
    </source>
</evidence>
<keyword evidence="10 15" id="KW-0560">Oxidoreductase</keyword>
<evidence type="ECO:0000256" key="4">
    <source>
        <dbReference type="ARBA" id="ARBA00004406"/>
    </source>
</evidence>
<dbReference type="PANTHER" id="PTHR24291:SF189">
    <property type="entry name" value="CYTOCHROME P450 4C3-RELATED"/>
    <property type="match status" value="1"/>
</dbReference>
<proteinExistence type="inferred from homology"/>
<keyword evidence="13" id="KW-0472">Membrane</keyword>
<protein>
    <submittedName>
        <fullName evidence="16">Cytochrome p450</fullName>
    </submittedName>
</protein>
<dbReference type="PANTHER" id="PTHR24291">
    <property type="entry name" value="CYTOCHROME P450 FAMILY 4"/>
    <property type="match status" value="1"/>
</dbReference>
<dbReference type="InterPro" id="IPR001128">
    <property type="entry name" value="Cyt_P450"/>
</dbReference>
<evidence type="ECO:0000256" key="15">
    <source>
        <dbReference type="RuleBase" id="RU000461"/>
    </source>
</evidence>
<feature type="binding site" description="axial binding residue" evidence="14">
    <location>
        <position position="220"/>
    </location>
    <ligand>
        <name>heme</name>
        <dbReference type="ChEBI" id="CHEBI:30413"/>
    </ligand>
    <ligandPart>
        <name>Fe</name>
        <dbReference type="ChEBI" id="CHEBI:18248"/>
    </ligandPart>
</feature>
<dbReference type="GO" id="GO:0020037">
    <property type="term" value="F:heme binding"/>
    <property type="evidence" value="ECO:0007669"/>
    <property type="project" value="InterPro"/>
</dbReference>
<dbReference type="PROSITE" id="PS00086">
    <property type="entry name" value="CYTOCHROME_P450"/>
    <property type="match status" value="1"/>
</dbReference>
<keyword evidence="6 14" id="KW-0349">Heme</keyword>
<keyword evidence="12 15" id="KW-0503">Monooxygenase</keyword>
<dbReference type="GO" id="GO:0005506">
    <property type="term" value="F:iron ion binding"/>
    <property type="evidence" value="ECO:0007669"/>
    <property type="project" value="InterPro"/>
</dbReference>
<evidence type="ECO:0000256" key="14">
    <source>
        <dbReference type="PIRSR" id="PIRSR602403-1"/>
    </source>
</evidence>
<dbReference type="GO" id="GO:0016705">
    <property type="term" value="F:oxidoreductase activity, acting on paired donors, with incorporation or reduction of molecular oxygen"/>
    <property type="evidence" value="ECO:0007669"/>
    <property type="project" value="InterPro"/>
</dbReference>
<reference evidence="16" key="1">
    <citation type="submission" date="2018-04" db="EMBL/GenBank/DDBJ databases">
        <title>Transcriptome of Schizaphis graminum biotype I.</title>
        <authorList>
            <person name="Scully E.D."/>
            <person name="Geib S.M."/>
            <person name="Palmer N.A."/>
            <person name="Koch K."/>
            <person name="Bradshaw J."/>
            <person name="Heng-Moss T."/>
            <person name="Sarath G."/>
        </authorList>
    </citation>
    <scope>NUCLEOTIDE SEQUENCE</scope>
</reference>
<evidence type="ECO:0000256" key="10">
    <source>
        <dbReference type="ARBA" id="ARBA00023002"/>
    </source>
</evidence>
<dbReference type="InterPro" id="IPR017972">
    <property type="entry name" value="Cyt_P450_CS"/>
</dbReference>
<evidence type="ECO:0000256" key="12">
    <source>
        <dbReference type="ARBA" id="ARBA00023033"/>
    </source>
</evidence>
<dbReference type="AlphaFoldDB" id="A0A2S2P8X4"/>
<dbReference type="Pfam" id="PF00067">
    <property type="entry name" value="p450"/>
    <property type="match status" value="1"/>
</dbReference>
<keyword evidence="8" id="KW-0256">Endoplasmic reticulum</keyword>
<dbReference type="InterPro" id="IPR036396">
    <property type="entry name" value="Cyt_P450_sf"/>
</dbReference>
<comment type="function">
    <text evidence="2">May be involved in the metabolism of insect hormones and in the breakdown of synthetic insecticides.</text>
</comment>
<comment type="cofactor">
    <cofactor evidence="1 14">
        <name>heme</name>
        <dbReference type="ChEBI" id="CHEBI:30413"/>
    </cofactor>
</comment>
<accession>A0A2S2P8X4</accession>
<keyword evidence="11 14" id="KW-0408">Iron</keyword>
<dbReference type="GO" id="GO:0004497">
    <property type="term" value="F:monooxygenase activity"/>
    <property type="evidence" value="ECO:0007669"/>
    <property type="project" value="UniProtKB-KW"/>
</dbReference>
<dbReference type="SUPFAM" id="SSF48264">
    <property type="entry name" value="Cytochrome P450"/>
    <property type="match status" value="1"/>
</dbReference>
<comment type="subcellular location">
    <subcellularLocation>
        <location evidence="4">Endoplasmic reticulum membrane</location>
        <topology evidence="4">Peripheral membrane protein</topology>
    </subcellularLocation>
    <subcellularLocation>
        <location evidence="3">Microsome membrane</location>
        <topology evidence="3">Peripheral membrane protein</topology>
    </subcellularLocation>
</comment>
<evidence type="ECO:0000256" key="13">
    <source>
        <dbReference type="ARBA" id="ARBA00023136"/>
    </source>
</evidence>
<evidence type="ECO:0000256" key="9">
    <source>
        <dbReference type="ARBA" id="ARBA00022848"/>
    </source>
</evidence>
<gene>
    <name evidence="16" type="primary">CYP4C1_7</name>
    <name evidence="16" type="ORF">g.123496</name>
</gene>
<name>A0A2S2P8X4_SCHGA</name>
<dbReference type="GO" id="GO:0005789">
    <property type="term" value="C:endoplasmic reticulum membrane"/>
    <property type="evidence" value="ECO:0007669"/>
    <property type="project" value="UniProtKB-SubCell"/>
</dbReference>
<evidence type="ECO:0000256" key="1">
    <source>
        <dbReference type="ARBA" id="ARBA00001971"/>
    </source>
</evidence>
<dbReference type="InterPro" id="IPR002403">
    <property type="entry name" value="Cyt_P450_E_grp-IV"/>
</dbReference>
<evidence type="ECO:0000256" key="5">
    <source>
        <dbReference type="ARBA" id="ARBA00010617"/>
    </source>
</evidence>
<dbReference type="Gene3D" id="1.10.630.10">
    <property type="entry name" value="Cytochrome P450"/>
    <property type="match status" value="1"/>
</dbReference>
<evidence type="ECO:0000313" key="16">
    <source>
        <dbReference type="EMBL" id="MBY25913.1"/>
    </source>
</evidence>
<organism evidence="16">
    <name type="scientific">Schizaphis graminum</name>
    <name type="common">Green bug aphid</name>
    <dbReference type="NCBI Taxonomy" id="13262"/>
    <lineage>
        <taxon>Eukaryota</taxon>
        <taxon>Metazoa</taxon>
        <taxon>Ecdysozoa</taxon>
        <taxon>Arthropoda</taxon>
        <taxon>Hexapoda</taxon>
        <taxon>Insecta</taxon>
        <taxon>Pterygota</taxon>
        <taxon>Neoptera</taxon>
        <taxon>Paraneoptera</taxon>
        <taxon>Hemiptera</taxon>
        <taxon>Sternorrhyncha</taxon>
        <taxon>Aphidomorpha</taxon>
        <taxon>Aphidoidea</taxon>
        <taxon>Aphididae</taxon>
        <taxon>Aphidini</taxon>
        <taxon>Schizaphis</taxon>
    </lineage>
</organism>
<evidence type="ECO:0000256" key="6">
    <source>
        <dbReference type="ARBA" id="ARBA00022617"/>
    </source>
</evidence>
<keyword evidence="7 14" id="KW-0479">Metal-binding</keyword>
<keyword evidence="9" id="KW-0492">Microsome</keyword>
<dbReference type="InterPro" id="IPR050196">
    <property type="entry name" value="Cytochrome_P450_Monoox"/>
</dbReference>
<evidence type="ECO:0000256" key="2">
    <source>
        <dbReference type="ARBA" id="ARBA00003690"/>
    </source>
</evidence>
<sequence>MSESGQSFFKSIKVLHEFTDNVIKSKRASLNNSGIEKVQTDSKFEKTQKKSFLDLLLNVLNNSPDQMNDRDIREEVDTFLFEGHDTTSIAMTMILILLGMHPDIQEQARDEICRIFEYSDRDATMEDLNNMKYLEAVIKESLRMYPSVPAFTRELEKPLHLKNYIIPALTTITVYPFILHRSEDIYPNPEEFIPDRFLKEENKANFLFGYLPFSAGARNCIGQKYAMNQMKIVVSTILRNAKIESLGRKEDIRISTQLIIRIESIPKMKFYKL</sequence>
<comment type="similarity">
    <text evidence="5 15">Belongs to the cytochrome P450 family.</text>
</comment>
<evidence type="ECO:0000256" key="3">
    <source>
        <dbReference type="ARBA" id="ARBA00004174"/>
    </source>
</evidence>
<evidence type="ECO:0000256" key="8">
    <source>
        <dbReference type="ARBA" id="ARBA00022824"/>
    </source>
</evidence>
<dbReference type="PRINTS" id="PR00465">
    <property type="entry name" value="EP450IV"/>
</dbReference>
<evidence type="ECO:0000256" key="11">
    <source>
        <dbReference type="ARBA" id="ARBA00023004"/>
    </source>
</evidence>
<dbReference type="EMBL" id="GGMR01013294">
    <property type="protein sequence ID" value="MBY25913.1"/>
    <property type="molecule type" value="Transcribed_RNA"/>
</dbReference>